<accession>A0ACC1Q1K0</accession>
<gene>
    <name evidence="1" type="ORF">NUW54_g3149</name>
</gene>
<evidence type="ECO:0000313" key="2">
    <source>
        <dbReference type="Proteomes" id="UP001144978"/>
    </source>
</evidence>
<sequence length="479" mass="54239">MPTVHDKHSACSNIEGNSLNTNLVLVEEGQDSRTLASRNERPIVIAAPAPAPTDVGEEPPMSATAVAGHGGRCFLFLLPSHRPKSPVSATMVRPRVFFDVSIDNQPAGRIIFELFNDTAPKTCEKYVFVRMLLSVTAAGSRFSVRIAFAHCVLARKGLSPLSERPLYYKNSIVHRSIKDFMIQGGDFTKRNGTGGESIYGGPFPDEDLSRPLDAPGLLCMANKGPNTNNSQFFVTLRDCPHLNGKHVVFGRVIRGFEVIQRIAEVPTDEKDRPRVPVVIANCGELMLRSQAQPKQPEPRSASESVSGSDSEDERRHRKKRRHRSSSPERSRSRSPRDRGRSPSRSRSPSRPRDSSEERDRKKHKSHKKSKKDKKHKSKKHKKSHSVRSRSRSRSRSPARARSLSRSRSEPVSETESQYDARLEREEKERIEAARKRELERIARKLKEEEERRAKESGGVRFKGRGRMKYLDPELQRERH</sequence>
<evidence type="ECO:0000313" key="1">
    <source>
        <dbReference type="EMBL" id="KAJ3008450.1"/>
    </source>
</evidence>
<organism evidence="1 2">
    <name type="scientific">Trametes sanguinea</name>
    <dbReference type="NCBI Taxonomy" id="158606"/>
    <lineage>
        <taxon>Eukaryota</taxon>
        <taxon>Fungi</taxon>
        <taxon>Dikarya</taxon>
        <taxon>Basidiomycota</taxon>
        <taxon>Agaricomycotina</taxon>
        <taxon>Agaricomycetes</taxon>
        <taxon>Polyporales</taxon>
        <taxon>Polyporaceae</taxon>
        <taxon>Trametes</taxon>
    </lineage>
</organism>
<protein>
    <submittedName>
        <fullName evidence="1">Uncharacterized protein</fullName>
    </submittedName>
</protein>
<comment type="caution">
    <text evidence="1">The sequence shown here is derived from an EMBL/GenBank/DDBJ whole genome shotgun (WGS) entry which is preliminary data.</text>
</comment>
<name>A0ACC1Q1K0_9APHY</name>
<reference evidence="1" key="1">
    <citation type="submission" date="2022-08" db="EMBL/GenBank/DDBJ databases">
        <title>Genome Sequence of Pycnoporus sanguineus.</title>
        <authorList>
            <person name="Buettner E."/>
        </authorList>
    </citation>
    <scope>NUCLEOTIDE SEQUENCE</scope>
    <source>
        <strain evidence="1">CG-C14</strain>
    </source>
</reference>
<dbReference type="EMBL" id="JANSHE010000642">
    <property type="protein sequence ID" value="KAJ3008450.1"/>
    <property type="molecule type" value="Genomic_DNA"/>
</dbReference>
<keyword evidence="2" id="KW-1185">Reference proteome</keyword>
<proteinExistence type="predicted"/>
<dbReference type="Proteomes" id="UP001144978">
    <property type="component" value="Unassembled WGS sequence"/>
</dbReference>